<accession>A0ABQ5C665</accession>
<feature type="region of interest" description="Disordered" evidence="1">
    <location>
        <begin position="48"/>
        <end position="115"/>
    </location>
</feature>
<comment type="caution">
    <text evidence="2">The sequence shown here is derived from an EMBL/GenBank/DDBJ whole genome shotgun (WGS) entry which is preliminary data.</text>
</comment>
<sequence length="815" mass="91620">MNYKPVVAGNQTNGNAGTKENIDADQAGKKTLSSQEYILLSLLTYDQSLSKGSKDSPNDGFKPSGEEEKKDSKDPGNEDSKVPSTKELRINQERSKMSNSTNNINTASDGNNTNNVNTVSSIVNVASLEDNAAHENIVYRCYDDLNMPNLEEIAYSDDDEDVGAEAYMNNLNTFIHVSLIPTIRLHKDHPLEQIIGDIHSAPQTRRMTKSVTKHAMFIEPKKVWTLMDLPHGKRAIGTKWVYRNKKDERAIVIRNKARQQASTKNPIENFKAMVIDAKLKMLYVTYIEQNDRLMMYLTASRPDIMFVVCACAIFQVTPKVSHIYAVKRIFRYLKGCLEWNGTTAKDEIQVSAVRVTYYWKAKRTIEISQSSDPVSRCINETVIKEWEDRMEMAATTASSLEAEQDSGNINRTQSMATLNESLSQGTGSVLVYAAMHLLTAVRHKLMLLVITSYCWFWATTKAKTVNGEHRIQALVDKKKVIITKKSVRSDLMLEDAKGTECMPNDVIFEQLTLIGAKTTAWNEFSSTMASAIICLSTNQKFNFSKYIFDNTMKNLEGGVKFLMYPRFVQVFLNKQVKGMSKHKGIYVTPSHTKKIFANMKREGKGLSRRITHLFQTMMVQAPKDMGEDSADPTNSHSTPVITQTSSWLKRLKKVTLIDETQERNDEDLMFDTDVLNGDEVFEEPIVNAAKTTAEVVTTTSATTTVDEFTLAQTLIEIKSAKPKAVTTDATSITIAIAITRPKAKGIFFHDQEEQAHAFTQIVSSSQASQLPQEKDKAKGKMVAPKKPLKKKDQITLDEELALRLHAEEQAELERM</sequence>
<organism evidence="2 3">
    <name type="scientific">Tanacetum coccineum</name>
    <dbReference type="NCBI Taxonomy" id="301880"/>
    <lineage>
        <taxon>Eukaryota</taxon>
        <taxon>Viridiplantae</taxon>
        <taxon>Streptophyta</taxon>
        <taxon>Embryophyta</taxon>
        <taxon>Tracheophyta</taxon>
        <taxon>Spermatophyta</taxon>
        <taxon>Magnoliopsida</taxon>
        <taxon>eudicotyledons</taxon>
        <taxon>Gunneridae</taxon>
        <taxon>Pentapetalae</taxon>
        <taxon>asterids</taxon>
        <taxon>campanulids</taxon>
        <taxon>Asterales</taxon>
        <taxon>Asteraceae</taxon>
        <taxon>Asteroideae</taxon>
        <taxon>Anthemideae</taxon>
        <taxon>Anthemidinae</taxon>
        <taxon>Tanacetum</taxon>
    </lineage>
</organism>
<feature type="region of interest" description="Disordered" evidence="1">
    <location>
        <begin position="763"/>
        <end position="789"/>
    </location>
</feature>
<dbReference type="Proteomes" id="UP001151760">
    <property type="component" value="Unassembled WGS sequence"/>
</dbReference>
<feature type="compositionally biased region" description="Polar residues" evidence="1">
    <location>
        <begin position="9"/>
        <end position="18"/>
    </location>
</feature>
<feature type="region of interest" description="Disordered" evidence="1">
    <location>
        <begin position="1"/>
        <end position="27"/>
    </location>
</feature>
<evidence type="ECO:0000256" key="1">
    <source>
        <dbReference type="SAM" id="MobiDB-lite"/>
    </source>
</evidence>
<feature type="compositionally biased region" description="Basic and acidic residues" evidence="1">
    <location>
        <begin position="64"/>
        <end position="96"/>
    </location>
</feature>
<reference evidence="2" key="2">
    <citation type="submission" date="2022-01" db="EMBL/GenBank/DDBJ databases">
        <authorList>
            <person name="Yamashiro T."/>
            <person name="Shiraishi A."/>
            <person name="Satake H."/>
            <person name="Nakayama K."/>
        </authorList>
    </citation>
    <scope>NUCLEOTIDE SEQUENCE</scope>
</reference>
<keyword evidence="3" id="KW-1185">Reference proteome</keyword>
<dbReference type="EMBL" id="BQNB010013972">
    <property type="protein sequence ID" value="GJT22496.1"/>
    <property type="molecule type" value="Genomic_DNA"/>
</dbReference>
<reference evidence="2" key="1">
    <citation type="journal article" date="2022" name="Int. J. Mol. Sci.">
        <title>Draft Genome of Tanacetum Coccineum: Genomic Comparison of Closely Related Tanacetum-Family Plants.</title>
        <authorList>
            <person name="Yamashiro T."/>
            <person name="Shiraishi A."/>
            <person name="Nakayama K."/>
            <person name="Satake H."/>
        </authorList>
    </citation>
    <scope>NUCLEOTIDE SEQUENCE</scope>
</reference>
<protein>
    <recommendedName>
        <fullName evidence="4">Reverse transcriptase Ty1/copia-type domain-containing protein</fullName>
    </recommendedName>
</protein>
<evidence type="ECO:0000313" key="2">
    <source>
        <dbReference type="EMBL" id="GJT22496.1"/>
    </source>
</evidence>
<gene>
    <name evidence="2" type="ORF">Tco_0892433</name>
</gene>
<dbReference type="PANTHER" id="PTHR11439">
    <property type="entry name" value="GAG-POL-RELATED RETROTRANSPOSON"/>
    <property type="match status" value="1"/>
</dbReference>
<name>A0ABQ5C665_9ASTR</name>
<evidence type="ECO:0000313" key="3">
    <source>
        <dbReference type="Proteomes" id="UP001151760"/>
    </source>
</evidence>
<evidence type="ECO:0008006" key="4">
    <source>
        <dbReference type="Google" id="ProtNLM"/>
    </source>
</evidence>
<proteinExistence type="predicted"/>
<feature type="compositionally biased region" description="Low complexity" evidence="1">
    <location>
        <begin position="101"/>
        <end position="115"/>
    </location>
</feature>
<dbReference type="PANTHER" id="PTHR11439:SF495">
    <property type="entry name" value="REVERSE TRANSCRIPTASE, RNA-DEPENDENT DNA POLYMERASE-RELATED"/>
    <property type="match status" value="1"/>
</dbReference>